<dbReference type="EC" id="2.7.13.3" evidence="3"/>
<proteinExistence type="predicted"/>
<feature type="domain" description="HAMP" evidence="12">
    <location>
        <begin position="223"/>
        <end position="278"/>
    </location>
</feature>
<reference evidence="13" key="1">
    <citation type="submission" date="2022-11" db="EMBL/GenBank/DDBJ databases">
        <title>Minimal conservation of predation-associated metabolite biosynthetic gene clusters underscores biosynthetic potential of Myxococcota including descriptions for ten novel species: Archangium lansinium sp. nov., Myxococcus landrumus sp. nov., Nannocystis bai.</title>
        <authorList>
            <person name="Ahearne A."/>
            <person name="Stevens C."/>
            <person name="Phillips K."/>
        </authorList>
    </citation>
    <scope>NUCLEOTIDE SEQUENCE</scope>
    <source>
        <strain evidence="13">Na p29</strain>
    </source>
</reference>
<evidence type="ECO:0000256" key="4">
    <source>
        <dbReference type="ARBA" id="ARBA00022553"/>
    </source>
</evidence>
<dbReference type="PRINTS" id="PR00344">
    <property type="entry name" value="BCTRLSENSOR"/>
</dbReference>
<dbReference type="RefSeq" id="WP_267775779.1">
    <property type="nucleotide sequence ID" value="NZ_JAPNKE010000002.1"/>
</dbReference>
<dbReference type="PROSITE" id="PS50885">
    <property type="entry name" value="HAMP"/>
    <property type="match status" value="1"/>
</dbReference>
<dbReference type="CDD" id="cd06225">
    <property type="entry name" value="HAMP"/>
    <property type="match status" value="1"/>
</dbReference>
<evidence type="ECO:0000256" key="7">
    <source>
        <dbReference type="ARBA" id="ARBA00022777"/>
    </source>
</evidence>
<dbReference type="SMART" id="SM00388">
    <property type="entry name" value="HisKA"/>
    <property type="match status" value="1"/>
</dbReference>
<dbReference type="GO" id="GO:0016020">
    <property type="term" value="C:membrane"/>
    <property type="evidence" value="ECO:0007669"/>
    <property type="project" value="UniProtKB-SubCell"/>
</dbReference>
<comment type="caution">
    <text evidence="13">The sequence shown here is derived from an EMBL/GenBank/DDBJ whole genome shotgun (WGS) entry which is preliminary data.</text>
</comment>
<keyword evidence="14" id="KW-1185">Reference proteome</keyword>
<dbReference type="InterPro" id="IPR036097">
    <property type="entry name" value="HisK_dim/P_sf"/>
</dbReference>
<dbReference type="PROSITE" id="PS50109">
    <property type="entry name" value="HIS_KIN"/>
    <property type="match status" value="1"/>
</dbReference>
<evidence type="ECO:0000313" key="14">
    <source>
        <dbReference type="Proteomes" id="UP001150924"/>
    </source>
</evidence>
<dbReference type="InterPro" id="IPR003660">
    <property type="entry name" value="HAMP_dom"/>
</dbReference>
<evidence type="ECO:0000256" key="1">
    <source>
        <dbReference type="ARBA" id="ARBA00000085"/>
    </source>
</evidence>
<dbReference type="GO" id="GO:0000155">
    <property type="term" value="F:phosphorelay sensor kinase activity"/>
    <property type="evidence" value="ECO:0007669"/>
    <property type="project" value="InterPro"/>
</dbReference>
<keyword evidence="10" id="KW-0812">Transmembrane</keyword>
<dbReference type="SMART" id="SM00387">
    <property type="entry name" value="HATPase_c"/>
    <property type="match status" value="1"/>
</dbReference>
<organism evidence="13 14">
    <name type="scientific">Nannocystis pusilla</name>
    <dbReference type="NCBI Taxonomy" id="889268"/>
    <lineage>
        <taxon>Bacteria</taxon>
        <taxon>Pseudomonadati</taxon>
        <taxon>Myxococcota</taxon>
        <taxon>Polyangia</taxon>
        <taxon>Nannocystales</taxon>
        <taxon>Nannocystaceae</taxon>
        <taxon>Nannocystis</taxon>
    </lineage>
</organism>
<comment type="subcellular location">
    <subcellularLocation>
        <location evidence="2">Membrane</location>
    </subcellularLocation>
</comment>
<keyword evidence="7 13" id="KW-0418">Kinase</keyword>
<dbReference type="PANTHER" id="PTHR43065:SF10">
    <property type="entry name" value="PEROXIDE STRESS-ACTIVATED HISTIDINE KINASE MAK3"/>
    <property type="match status" value="1"/>
</dbReference>
<dbReference type="PANTHER" id="PTHR43065">
    <property type="entry name" value="SENSOR HISTIDINE KINASE"/>
    <property type="match status" value="1"/>
</dbReference>
<feature type="transmembrane region" description="Helical" evidence="10">
    <location>
        <begin position="20"/>
        <end position="42"/>
    </location>
</feature>
<name>A0A9X3EZH8_9BACT</name>
<dbReference type="CDD" id="cd00082">
    <property type="entry name" value="HisKA"/>
    <property type="match status" value="1"/>
</dbReference>
<dbReference type="Gene3D" id="6.10.340.10">
    <property type="match status" value="1"/>
</dbReference>
<evidence type="ECO:0000259" key="12">
    <source>
        <dbReference type="PROSITE" id="PS50885"/>
    </source>
</evidence>
<dbReference type="Pfam" id="PF00512">
    <property type="entry name" value="HisKA"/>
    <property type="match status" value="1"/>
</dbReference>
<dbReference type="InterPro" id="IPR003661">
    <property type="entry name" value="HisK_dim/P_dom"/>
</dbReference>
<dbReference type="Gene3D" id="1.10.287.130">
    <property type="match status" value="1"/>
</dbReference>
<evidence type="ECO:0000256" key="2">
    <source>
        <dbReference type="ARBA" id="ARBA00004370"/>
    </source>
</evidence>
<dbReference type="SUPFAM" id="SSF158472">
    <property type="entry name" value="HAMP domain-like"/>
    <property type="match status" value="1"/>
</dbReference>
<dbReference type="SMART" id="SM00304">
    <property type="entry name" value="HAMP"/>
    <property type="match status" value="1"/>
</dbReference>
<keyword evidence="9" id="KW-0902">Two-component regulatory system</keyword>
<dbReference type="InterPro" id="IPR005467">
    <property type="entry name" value="His_kinase_dom"/>
</dbReference>
<evidence type="ECO:0000256" key="8">
    <source>
        <dbReference type="ARBA" id="ARBA00022840"/>
    </source>
</evidence>
<keyword evidence="8" id="KW-0067">ATP-binding</keyword>
<keyword evidence="6" id="KW-0547">Nucleotide-binding</keyword>
<sequence length="536" mass="57793">MPPGLPPPPAPPLRLRHSLAARITALVVLVVITSGVTSLLIIRELRALKVSFDLLTIIYVKFNQDLTTAYRQSVRITTHARERRGSEVQRLSPGLEGVLAEAFETRAEQVQQARSVLDSAIAHPDRLGGEEAVRTLREFREVLSRLEDLAAAAANLKPAEALADVRSENEINELFRRLDDQVSRAIIDLQIQVSERERETERTIALLAAATAVMALLAALGVIWTLRPLRRLAASVRQLGEGDWAQRVAAPGALRGDEVGRLALEFNHMAEALQERERRLIRGERLAAVGQLAAQVTHEIRNPLSSVALNVELLDDEIASASPEAQQLLRKITAEIDRLTAITEDYLGLARRKPPERVPTDLAAELHSLVDFMAEELGSAGVEVEVDAPGPAWVLGDAGQLRQLFMNLLRNAREALVGSRGGAADDVSDLGDLSSDLARTPKIAVRLRQGAGVVRVSVEDNGPGLPVEDVDKVFEAFFTAKPQGTGLGLSIVQQLVQDHEGSVRVASTGPGGTAFEVQIPACAPPPPSVSSAGVPV</sequence>
<gene>
    <name evidence="13" type="ORF">OV079_43935</name>
</gene>
<dbReference type="Pfam" id="PF02518">
    <property type="entry name" value="HATPase_c"/>
    <property type="match status" value="1"/>
</dbReference>
<dbReference type="InterPro" id="IPR036890">
    <property type="entry name" value="HATPase_C_sf"/>
</dbReference>
<keyword evidence="10" id="KW-1133">Transmembrane helix</keyword>
<protein>
    <recommendedName>
        <fullName evidence="3">histidine kinase</fullName>
        <ecNumber evidence="3">2.7.13.3</ecNumber>
    </recommendedName>
</protein>
<dbReference type="GO" id="GO:0005524">
    <property type="term" value="F:ATP binding"/>
    <property type="evidence" value="ECO:0007669"/>
    <property type="project" value="UniProtKB-KW"/>
</dbReference>
<comment type="catalytic activity">
    <reaction evidence="1">
        <text>ATP + protein L-histidine = ADP + protein N-phospho-L-histidine.</text>
        <dbReference type="EC" id="2.7.13.3"/>
    </reaction>
</comment>
<dbReference type="SUPFAM" id="SSF55874">
    <property type="entry name" value="ATPase domain of HSP90 chaperone/DNA topoisomerase II/histidine kinase"/>
    <property type="match status" value="1"/>
</dbReference>
<dbReference type="Pfam" id="PF00672">
    <property type="entry name" value="HAMP"/>
    <property type="match status" value="1"/>
</dbReference>
<evidence type="ECO:0000256" key="10">
    <source>
        <dbReference type="SAM" id="Phobius"/>
    </source>
</evidence>
<evidence type="ECO:0000256" key="5">
    <source>
        <dbReference type="ARBA" id="ARBA00022679"/>
    </source>
</evidence>
<evidence type="ECO:0000256" key="3">
    <source>
        <dbReference type="ARBA" id="ARBA00012438"/>
    </source>
</evidence>
<dbReference type="Proteomes" id="UP001150924">
    <property type="component" value="Unassembled WGS sequence"/>
</dbReference>
<evidence type="ECO:0000256" key="9">
    <source>
        <dbReference type="ARBA" id="ARBA00023012"/>
    </source>
</evidence>
<dbReference type="SUPFAM" id="SSF47384">
    <property type="entry name" value="Homodimeric domain of signal transducing histidine kinase"/>
    <property type="match status" value="1"/>
</dbReference>
<feature type="domain" description="Histidine kinase" evidence="11">
    <location>
        <begin position="295"/>
        <end position="523"/>
    </location>
</feature>
<keyword evidence="10" id="KW-0472">Membrane</keyword>
<evidence type="ECO:0000259" key="11">
    <source>
        <dbReference type="PROSITE" id="PS50109"/>
    </source>
</evidence>
<dbReference type="InterPro" id="IPR004358">
    <property type="entry name" value="Sig_transdc_His_kin-like_C"/>
</dbReference>
<evidence type="ECO:0000256" key="6">
    <source>
        <dbReference type="ARBA" id="ARBA00022741"/>
    </source>
</evidence>
<feature type="transmembrane region" description="Helical" evidence="10">
    <location>
        <begin position="204"/>
        <end position="226"/>
    </location>
</feature>
<dbReference type="EMBL" id="JAPNKE010000002">
    <property type="protein sequence ID" value="MCY1012375.1"/>
    <property type="molecule type" value="Genomic_DNA"/>
</dbReference>
<dbReference type="AlphaFoldDB" id="A0A9X3EZH8"/>
<evidence type="ECO:0000313" key="13">
    <source>
        <dbReference type="EMBL" id="MCY1012375.1"/>
    </source>
</evidence>
<dbReference type="InterPro" id="IPR003594">
    <property type="entry name" value="HATPase_dom"/>
</dbReference>
<keyword evidence="5" id="KW-0808">Transferase</keyword>
<dbReference type="Gene3D" id="3.30.565.10">
    <property type="entry name" value="Histidine kinase-like ATPase, C-terminal domain"/>
    <property type="match status" value="1"/>
</dbReference>
<keyword evidence="4" id="KW-0597">Phosphoprotein</keyword>
<accession>A0A9X3EZH8</accession>